<dbReference type="AlphaFoldDB" id="A0A2P5CJM3"/>
<gene>
    <name evidence="1" type="ORF">PanWU01x14_146240</name>
</gene>
<name>A0A2P5CJM3_PARAD</name>
<organism evidence="1 2">
    <name type="scientific">Parasponia andersonii</name>
    <name type="common">Sponia andersonii</name>
    <dbReference type="NCBI Taxonomy" id="3476"/>
    <lineage>
        <taxon>Eukaryota</taxon>
        <taxon>Viridiplantae</taxon>
        <taxon>Streptophyta</taxon>
        <taxon>Embryophyta</taxon>
        <taxon>Tracheophyta</taxon>
        <taxon>Spermatophyta</taxon>
        <taxon>Magnoliopsida</taxon>
        <taxon>eudicotyledons</taxon>
        <taxon>Gunneridae</taxon>
        <taxon>Pentapetalae</taxon>
        <taxon>rosids</taxon>
        <taxon>fabids</taxon>
        <taxon>Rosales</taxon>
        <taxon>Cannabaceae</taxon>
        <taxon>Parasponia</taxon>
    </lineage>
</organism>
<protein>
    <submittedName>
        <fullName evidence="1">Uncharacterized protein</fullName>
    </submittedName>
</protein>
<reference evidence="2" key="1">
    <citation type="submission" date="2016-06" db="EMBL/GenBank/DDBJ databases">
        <title>Parallel loss of symbiosis genes in relatives of nitrogen-fixing non-legume Parasponia.</title>
        <authorList>
            <person name="Van Velzen R."/>
            <person name="Holmer R."/>
            <person name="Bu F."/>
            <person name="Rutten L."/>
            <person name="Van Zeijl A."/>
            <person name="Liu W."/>
            <person name="Santuari L."/>
            <person name="Cao Q."/>
            <person name="Sharma T."/>
            <person name="Shen D."/>
            <person name="Roswanjaya Y."/>
            <person name="Wardhani T."/>
            <person name="Kalhor M.S."/>
            <person name="Jansen J."/>
            <person name="Van den Hoogen J."/>
            <person name="Gungor B."/>
            <person name="Hartog M."/>
            <person name="Hontelez J."/>
            <person name="Verver J."/>
            <person name="Yang W.-C."/>
            <person name="Schijlen E."/>
            <person name="Repin R."/>
            <person name="Schilthuizen M."/>
            <person name="Schranz E."/>
            <person name="Heidstra R."/>
            <person name="Miyata K."/>
            <person name="Fedorova E."/>
            <person name="Kohlen W."/>
            <person name="Bisseling T."/>
            <person name="Smit S."/>
            <person name="Geurts R."/>
        </authorList>
    </citation>
    <scope>NUCLEOTIDE SEQUENCE [LARGE SCALE GENOMIC DNA]</scope>
    <source>
        <strain evidence="2">cv. WU1-14</strain>
    </source>
</reference>
<dbReference type="Proteomes" id="UP000237105">
    <property type="component" value="Unassembled WGS sequence"/>
</dbReference>
<evidence type="ECO:0000313" key="2">
    <source>
        <dbReference type="Proteomes" id="UP000237105"/>
    </source>
</evidence>
<comment type="caution">
    <text evidence="1">The sequence shown here is derived from an EMBL/GenBank/DDBJ whole genome shotgun (WGS) entry which is preliminary data.</text>
</comment>
<proteinExistence type="predicted"/>
<sequence length="66" mass="7863">MVFYIRKNHEYLSPQDRFLPSRAEISVISSMLLWPDFRRLLLLQSVRSEIWANRRSVRTACPCAHT</sequence>
<keyword evidence="2" id="KW-1185">Reference proteome</keyword>
<dbReference type="EMBL" id="JXTB01000122">
    <property type="protein sequence ID" value="PON61247.1"/>
    <property type="molecule type" value="Genomic_DNA"/>
</dbReference>
<evidence type="ECO:0000313" key="1">
    <source>
        <dbReference type="EMBL" id="PON61247.1"/>
    </source>
</evidence>
<accession>A0A2P5CJM3</accession>